<keyword evidence="2" id="KW-0472">Membrane</keyword>
<dbReference type="PANTHER" id="PTHR24637">
    <property type="entry name" value="COLLAGEN"/>
    <property type="match status" value="1"/>
</dbReference>
<keyword evidence="1" id="KW-0677">Repeat</keyword>
<keyword evidence="2" id="KW-1133">Transmembrane helix</keyword>
<evidence type="ECO:0000313" key="5">
    <source>
        <dbReference type="Proteomes" id="UP000298663"/>
    </source>
</evidence>
<dbReference type="GO" id="GO:0042302">
    <property type="term" value="F:structural constituent of cuticle"/>
    <property type="evidence" value="ECO:0007669"/>
    <property type="project" value="InterPro"/>
</dbReference>
<dbReference type="STRING" id="34508.A0A4U5MLH0"/>
<evidence type="ECO:0000256" key="2">
    <source>
        <dbReference type="SAM" id="Phobius"/>
    </source>
</evidence>
<name>A0A4U5MLH0_STECR</name>
<reference evidence="4 5" key="2">
    <citation type="journal article" date="2019" name="G3 (Bethesda)">
        <title>Hybrid Assembly of the Genome of the Entomopathogenic Nematode Steinernema carpocapsae Identifies the X-Chromosome.</title>
        <authorList>
            <person name="Serra L."/>
            <person name="Macchietto M."/>
            <person name="Macias-Munoz A."/>
            <person name="McGill C.J."/>
            <person name="Rodriguez I.M."/>
            <person name="Rodriguez B."/>
            <person name="Murad R."/>
            <person name="Mortazavi A."/>
        </authorList>
    </citation>
    <scope>NUCLEOTIDE SEQUENCE [LARGE SCALE GENOMIC DNA]</scope>
    <source>
        <strain evidence="4 5">ALL</strain>
    </source>
</reference>
<dbReference type="EMBL" id="AZBU02000007">
    <property type="protein sequence ID" value="TKR70310.1"/>
    <property type="molecule type" value="Genomic_DNA"/>
</dbReference>
<dbReference type="SMART" id="SM01088">
    <property type="entry name" value="Col_cuticle_N"/>
    <property type="match status" value="1"/>
</dbReference>
<dbReference type="OrthoDB" id="5870983at2759"/>
<keyword evidence="2" id="KW-0812">Transmembrane</keyword>
<evidence type="ECO:0000313" key="4">
    <source>
        <dbReference type="EMBL" id="TKR70310.1"/>
    </source>
</evidence>
<organism evidence="4 5">
    <name type="scientific">Steinernema carpocapsae</name>
    <name type="common">Entomopathogenic nematode</name>
    <dbReference type="NCBI Taxonomy" id="34508"/>
    <lineage>
        <taxon>Eukaryota</taxon>
        <taxon>Metazoa</taxon>
        <taxon>Ecdysozoa</taxon>
        <taxon>Nematoda</taxon>
        <taxon>Chromadorea</taxon>
        <taxon>Rhabditida</taxon>
        <taxon>Tylenchina</taxon>
        <taxon>Panagrolaimomorpha</taxon>
        <taxon>Strongyloidoidea</taxon>
        <taxon>Steinernematidae</taxon>
        <taxon>Steinernema</taxon>
    </lineage>
</organism>
<feature type="transmembrane region" description="Helical" evidence="2">
    <location>
        <begin position="12"/>
        <end position="35"/>
    </location>
</feature>
<accession>A0A4U5MLH0</accession>
<keyword evidence="5" id="KW-1185">Reference proteome</keyword>
<evidence type="ECO:0000256" key="1">
    <source>
        <dbReference type="ARBA" id="ARBA00022737"/>
    </source>
</evidence>
<proteinExistence type="predicted"/>
<reference evidence="4 5" key="1">
    <citation type="journal article" date="2015" name="Genome Biol.">
        <title>Comparative genomics of Steinernema reveals deeply conserved gene regulatory networks.</title>
        <authorList>
            <person name="Dillman A.R."/>
            <person name="Macchietto M."/>
            <person name="Porter C.F."/>
            <person name="Rogers A."/>
            <person name="Williams B."/>
            <person name="Antoshechkin I."/>
            <person name="Lee M.M."/>
            <person name="Goodwin Z."/>
            <person name="Lu X."/>
            <person name="Lewis E.E."/>
            <person name="Goodrich-Blair H."/>
            <person name="Stock S.P."/>
            <person name="Adams B.J."/>
            <person name="Sternberg P.W."/>
            <person name="Mortazavi A."/>
        </authorList>
    </citation>
    <scope>NUCLEOTIDE SEQUENCE [LARGE SCALE GENOMIC DNA]</scope>
    <source>
        <strain evidence="4 5">ALL</strain>
    </source>
</reference>
<dbReference type="Proteomes" id="UP000298663">
    <property type="component" value="Unassembled WGS sequence"/>
</dbReference>
<protein>
    <recommendedName>
        <fullName evidence="3">Nematode cuticle collagen N-terminal domain-containing protein</fullName>
    </recommendedName>
</protein>
<dbReference type="AlphaFoldDB" id="A0A4U5MLH0"/>
<comment type="caution">
    <text evidence="4">The sequence shown here is derived from an EMBL/GenBank/DDBJ whole genome shotgun (WGS) entry which is preliminary data.</text>
</comment>
<sequence length="149" mass="15790">MDHHEADFLKRIAFFGVAVSTVATITAIIAVPMLYNYMQQVQMNLQEEVDFCHHRADVLWEEYSRLQRGVGFKERLKRAAYQRSSGMSGRARARGAASVAADEGYGSGDAGVAKEAVVAVQGSCCSCGVGQAGPAGPPGAAGQDGKSHL</sequence>
<dbReference type="Pfam" id="PF01484">
    <property type="entry name" value="Col_cuticle_N"/>
    <property type="match status" value="1"/>
</dbReference>
<gene>
    <name evidence="4" type="ORF">L596_022351</name>
</gene>
<dbReference type="InterPro" id="IPR002486">
    <property type="entry name" value="Col_cuticle_N"/>
</dbReference>
<dbReference type="PANTHER" id="PTHR24637:SF315">
    <property type="entry name" value="CUTICLE COLLAGEN 40"/>
    <property type="match status" value="1"/>
</dbReference>
<feature type="domain" description="Nematode cuticle collagen N-terminal" evidence="3">
    <location>
        <begin position="11"/>
        <end position="63"/>
    </location>
</feature>
<evidence type="ECO:0000259" key="3">
    <source>
        <dbReference type="SMART" id="SM01088"/>
    </source>
</evidence>